<dbReference type="AlphaFoldDB" id="A0A7C4I4W5"/>
<proteinExistence type="predicted"/>
<evidence type="ECO:0000256" key="2">
    <source>
        <dbReference type="ARBA" id="ARBA00022741"/>
    </source>
</evidence>
<dbReference type="Gene3D" id="1.20.1200.10">
    <property type="entry name" value="Cobalamin adenosyltransferase-like"/>
    <property type="match status" value="1"/>
</dbReference>
<keyword evidence="2" id="KW-0547">Nucleotide-binding</keyword>
<evidence type="ECO:0000256" key="1">
    <source>
        <dbReference type="ARBA" id="ARBA00022679"/>
    </source>
</evidence>
<name>A0A7C4I4W5_CALS0</name>
<dbReference type="EC" id="2.5.1.17" evidence="5"/>
<evidence type="ECO:0000313" key="5">
    <source>
        <dbReference type="EMBL" id="HGN89611.1"/>
    </source>
</evidence>
<dbReference type="GO" id="GO:0005524">
    <property type="term" value="F:ATP binding"/>
    <property type="evidence" value="ECO:0007669"/>
    <property type="project" value="UniProtKB-KW"/>
</dbReference>
<dbReference type="Pfam" id="PF01923">
    <property type="entry name" value="Cob_adeno_trans"/>
    <property type="match status" value="1"/>
</dbReference>
<dbReference type="InterPro" id="IPR016030">
    <property type="entry name" value="CblAdoTrfase-like"/>
</dbReference>
<dbReference type="NCBIfam" id="TIGR00636">
    <property type="entry name" value="PduO_Nterm"/>
    <property type="match status" value="1"/>
</dbReference>
<dbReference type="InterPro" id="IPR029499">
    <property type="entry name" value="PduO-typ"/>
</dbReference>
<dbReference type="EMBL" id="DTAD01000009">
    <property type="protein sequence ID" value="HGN89611.1"/>
    <property type="molecule type" value="Genomic_DNA"/>
</dbReference>
<dbReference type="InterPro" id="IPR036451">
    <property type="entry name" value="CblAdoTrfase-like_sf"/>
</dbReference>
<reference evidence="5" key="1">
    <citation type="journal article" date="2020" name="mSystems">
        <title>Genome- and Community-Level Interaction Insights into Carbon Utilization and Element Cycling Functions of Hydrothermarchaeota in Hydrothermal Sediment.</title>
        <authorList>
            <person name="Zhou Z."/>
            <person name="Liu Y."/>
            <person name="Xu W."/>
            <person name="Pan J."/>
            <person name="Luo Z.H."/>
            <person name="Li M."/>
        </authorList>
    </citation>
    <scope>NUCLEOTIDE SEQUENCE [LARGE SCALE GENOMIC DNA]</scope>
    <source>
        <strain evidence="5">SpSt-613</strain>
    </source>
</reference>
<evidence type="ECO:0000256" key="3">
    <source>
        <dbReference type="ARBA" id="ARBA00022840"/>
    </source>
</evidence>
<evidence type="ECO:0000259" key="4">
    <source>
        <dbReference type="Pfam" id="PF01923"/>
    </source>
</evidence>
<dbReference type="SUPFAM" id="SSF89028">
    <property type="entry name" value="Cobalamin adenosyltransferase-like"/>
    <property type="match status" value="1"/>
</dbReference>
<dbReference type="GO" id="GO:0008817">
    <property type="term" value="F:corrinoid adenosyltransferase activity"/>
    <property type="evidence" value="ECO:0007669"/>
    <property type="project" value="UniProtKB-EC"/>
</dbReference>
<organism evidence="5">
    <name type="scientific">Caldiarchaeum subterraneum</name>
    <dbReference type="NCBI Taxonomy" id="311458"/>
    <lineage>
        <taxon>Archaea</taxon>
        <taxon>Nitrososphaerota</taxon>
        <taxon>Candidatus Caldarchaeales</taxon>
        <taxon>Candidatus Caldarchaeaceae</taxon>
        <taxon>Candidatus Caldarchaeum</taxon>
    </lineage>
</organism>
<keyword evidence="3" id="KW-0067">ATP-binding</keyword>
<gene>
    <name evidence="5" type="ORF">ENT82_00565</name>
</gene>
<dbReference type="PANTHER" id="PTHR12213">
    <property type="entry name" value="CORRINOID ADENOSYLTRANSFERASE"/>
    <property type="match status" value="1"/>
</dbReference>
<dbReference type="PANTHER" id="PTHR12213:SF0">
    <property type="entry name" value="CORRINOID ADENOSYLTRANSFERASE MMAB"/>
    <property type="match status" value="1"/>
</dbReference>
<accession>A0A7C4I4W5</accession>
<feature type="domain" description="Cobalamin adenosyltransferase-like" evidence="4">
    <location>
        <begin position="8"/>
        <end position="158"/>
    </location>
</feature>
<sequence>MSGKREDETFLPGRGKVRKNHPVLEALGSVDELSAFVGVARSLTGDEELRKALKKIQEALFNIGSYLAVPSHPLDRVKLCMDELKLFEEVMETKLPHLTRFIYPGGAEAAAYLHVCRAVARRAERTLVRLGDTMEVDPLTISFLNFLSKFFFTAARYVNHLSGVADEEWR</sequence>
<protein>
    <submittedName>
        <fullName evidence="5">Cob(I)yrinic acid a,c-diamide adenosyltransferase</fullName>
        <ecNumber evidence="5">2.5.1.17</ecNumber>
    </submittedName>
</protein>
<comment type="caution">
    <text evidence="5">The sequence shown here is derived from an EMBL/GenBank/DDBJ whole genome shotgun (WGS) entry which is preliminary data.</text>
</comment>
<keyword evidence="1 5" id="KW-0808">Transferase</keyword>